<evidence type="ECO:0000256" key="1">
    <source>
        <dbReference type="SAM" id="SignalP"/>
    </source>
</evidence>
<dbReference type="GO" id="GO:0016787">
    <property type="term" value="F:hydrolase activity"/>
    <property type="evidence" value="ECO:0007669"/>
    <property type="project" value="UniProtKB-KW"/>
</dbReference>
<feature type="chain" id="PRO_5032459683" evidence="1">
    <location>
        <begin position="20"/>
        <end position="274"/>
    </location>
</feature>
<dbReference type="RefSeq" id="WP_168872907.1">
    <property type="nucleotide sequence ID" value="NZ_JABAIA010000002.1"/>
</dbReference>
<accession>A0A847RVG4</accession>
<keyword evidence="3" id="KW-1185">Reference proteome</keyword>
<comment type="caution">
    <text evidence="2">The sequence shown here is derived from an EMBL/GenBank/DDBJ whole genome shotgun (WGS) entry which is preliminary data.</text>
</comment>
<proteinExistence type="predicted"/>
<dbReference type="AlphaFoldDB" id="A0A847RVG4"/>
<dbReference type="InterPro" id="IPR029058">
    <property type="entry name" value="AB_hydrolase_fold"/>
</dbReference>
<keyword evidence="2" id="KW-0378">Hydrolase</keyword>
<dbReference type="InterPro" id="IPR000801">
    <property type="entry name" value="Esterase-like"/>
</dbReference>
<dbReference type="Proteomes" id="UP000570474">
    <property type="component" value="Unassembled WGS sequence"/>
</dbReference>
<reference evidence="2 3" key="1">
    <citation type="submission" date="2020-04" db="EMBL/GenBank/DDBJ databases">
        <authorList>
            <person name="Yin C."/>
        </authorList>
    </citation>
    <scope>NUCLEOTIDE SEQUENCE [LARGE SCALE GENOMIC DNA]</scope>
    <source>
        <strain evidence="2 3">Ae27</strain>
    </source>
</reference>
<dbReference type="EMBL" id="JABAIA010000002">
    <property type="protein sequence ID" value="NLR67012.1"/>
    <property type="molecule type" value="Genomic_DNA"/>
</dbReference>
<sequence length="274" mass="30321">MKKFLISCLLLGSIMVAKAQQTPFVLGVTDKITSRELGESRTLNIYLPEGYSKDTATYPVVYLLDGSANEDFIHVSGLVQYLTMIRFMPPVILVGIANVDRKRDFTFPTTIAEDKKAYPTTGGSAKFIAFLEKDLQPYISKHYRVRPNRTLVGQSLGGLLAAEVLLRRPSLFEQYAIISPSFWWSNQSLLTEAPALLQANLKQPVSVYLSVGEEGAVMKNDATRFAGILAAANPQLVSAKYVPMPAENHLTILHRSLYGGLDTLFHKMVPPAKQ</sequence>
<protein>
    <submittedName>
        <fullName evidence="2">Alpha/beta hydrolase</fullName>
    </submittedName>
</protein>
<name>A0A847RVG4_9BACT</name>
<dbReference type="InterPro" id="IPR050583">
    <property type="entry name" value="Mycobacterial_A85_antigen"/>
</dbReference>
<feature type="signal peptide" evidence="1">
    <location>
        <begin position="1"/>
        <end position="19"/>
    </location>
</feature>
<keyword evidence="1" id="KW-0732">Signal</keyword>
<dbReference type="PANTHER" id="PTHR48098">
    <property type="entry name" value="ENTEROCHELIN ESTERASE-RELATED"/>
    <property type="match status" value="1"/>
</dbReference>
<dbReference type="Pfam" id="PF00756">
    <property type="entry name" value="Esterase"/>
    <property type="match status" value="1"/>
</dbReference>
<dbReference type="PANTHER" id="PTHR48098:SF6">
    <property type="entry name" value="FERRI-BACILLIBACTIN ESTERASE BESA"/>
    <property type="match status" value="1"/>
</dbReference>
<dbReference type="SUPFAM" id="SSF53474">
    <property type="entry name" value="alpha/beta-Hydrolases"/>
    <property type="match status" value="1"/>
</dbReference>
<dbReference type="Gene3D" id="3.40.50.1820">
    <property type="entry name" value="alpha/beta hydrolase"/>
    <property type="match status" value="1"/>
</dbReference>
<evidence type="ECO:0000313" key="2">
    <source>
        <dbReference type="EMBL" id="NLR67012.1"/>
    </source>
</evidence>
<organism evidence="2 3">
    <name type="scientific">Chitinophaga varians</name>
    <dbReference type="NCBI Taxonomy" id="2202339"/>
    <lineage>
        <taxon>Bacteria</taxon>
        <taxon>Pseudomonadati</taxon>
        <taxon>Bacteroidota</taxon>
        <taxon>Chitinophagia</taxon>
        <taxon>Chitinophagales</taxon>
        <taxon>Chitinophagaceae</taxon>
        <taxon>Chitinophaga</taxon>
    </lineage>
</organism>
<gene>
    <name evidence="2" type="ORF">HGH92_22075</name>
</gene>
<evidence type="ECO:0000313" key="3">
    <source>
        <dbReference type="Proteomes" id="UP000570474"/>
    </source>
</evidence>